<dbReference type="AlphaFoldDB" id="A0A0E0FW13"/>
<dbReference type="Gramene" id="ONIVA01G42820.1">
    <property type="protein sequence ID" value="ONIVA01G42820.1"/>
    <property type="gene ID" value="ONIVA01G42820"/>
</dbReference>
<evidence type="ECO:0000313" key="1">
    <source>
        <dbReference type="EnsemblPlants" id="ONIVA01G42820.1"/>
    </source>
</evidence>
<name>A0A0E0FW13_ORYNI</name>
<dbReference type="HOGENOM" id="CLU_2626135_0_0_1"/>
<keyword evidence="2" id="KW-1185">Reference proteome</keyword>
<dbReference type="Proteomes" id="UP000006591">
    <property type="component" value="Chromosome 1"/>
</dbReference>
<dbReference type="EnsemblPlants" id="ONIVA01G42820.1">
    <property type="protein sequence ID" value="ONIVA01G42820.1"/>
    <property type="gene ID" value="ONIVA01G42820"/>
</dbReference>
<protein>
    <submittedName>
        <fullName evidence="1">Uncharacterized protein</fullName>
    </submittedName>
</protein>
<reference evidence="1" key="2">
    <citation type="submission" date="2018-04" db="EMBL/GenBank/DDBJ databases">
        <title>OnivRS2 (Oryza nivara Reference Sequence Version 2).</title>
        <authorList>
            <person name="Zhang J."/>
            <person name="Kudrna D."/>
            <person name="Lee S."/>
            <person name="Talag J."/>
            <person name="Rajasekar S."/>
            <person name="Welchert J."/>
            <person name="Hsing Y.-I."/>
            <person name="Wing R.A."/>
        </authorList>
    </citation>
    <scope>NUCLEOTIDE SEQUENCE [LARGE SCALE GENOMIC DNA]</scope>
</reference>
<organism evidence="1">
    <name type="scientific">Oryza nivara</name>
    <name type="common">Indian wild rice</name>
    <name type="synonym">Oryza sativa f. spontanea</name>
    <dbReference type="NCBI Taxonomy" id="4536"/>
    <lineage>
        <taxon>Eukaryota</taxon>
        <taxon>Viridiplantae</taxon>
        <taxon>Streptophyta</taxon>
        <taxon>Embryophyta</taxon>
        <taxon>Tracheophyta</taxon>
        <taxon>Spermatophyta</taxon>
        <taxon>Magnoliopsida</taxon>
        <taxon>Liliopsida</taxon>
        <taxon>Poales</taxon>
        <taxon>Poaceae</taxon>
        <taxon>BOP clade</taxon>
        <taxon>Oryzoideae</taxon>
        <taxon>Oryzeae</taxon>
        <taxon>Oryzinae</taxon>
        <taxon>Oryza</taxon>
    </lineage>
</organism>
<sequence length="78" mass="8953">MGDCERWRLALQRSDLQAAWAAMGARRALQRSVQHVASCSLGGSNRLLRQQQQQLEHIICPRIYRNTTTSFYHVAVEL</sequence>
<evidence type="ECO:0000313" key="2">
    <source>
        <dbReference type="Proteomes" id="UP000006591"/>
    </source>
</evidence>
<reference evidence="1" key="1">
    <citation type="submission" date="2015-04" db="UniProtKB">
        <authorList>
            <consortium name="EnsemblPlants"/>
        </authorList>
    </citation>
    <scope>IDENTIFICATION</scope>
    <source>
        <strain evidence="1">SL10</strain>
    </source>
</reference>
<proteinExistence type="predicted"/>
<accession>A0A0E0FW13</accession>